<dbReference type="InterPro" id="IPR023352">
    <property type="entry name" value="MAPEG-like_dom_sf"/>
</dbReference>
<dbReference type="Gene3D" id="1.20.120.550">
    <property type="entry name" value="Membrane associated eicosanoid/glutathione metabolism-like domain"/>
    <property type="match status" value="1"/>
</dbReference>
<dbReference type="EMBL" id="SIUB01000002">
    <property type="protein sequence ID" value="TBN54213.1"/>
    <property type="molecule type" value="Genomic_DNA"/>
</dbReference>
<evidence type="ECO:0000256" key="1">
    <source>
        <dbReference type="ARBA" id="ARBA00004370"/>
    </source>
</evidence>
<feature type="transmembrane region" description="Helical" evidence="5">
    <location>
        <begin position="6"/>
        <end position="25"/>
    </location>
</feature>
<dbReference type="AlphaFoldDB" id="A0A4Q9GJ05"/>
<dbReference type="GO" id="GO:0016020">
    <property type="term" value="C:membrane"/>
    <property type="evidence" value="ECO:0007669"/>
    <property type="project" value="UniProtKB-SubCell"/>
</dbReference>
<evidence type="ECO:0000256" key="3">
    <source>
        <dbReference type="ARBA" id="ARBA00022989"/>
    </source>
</evidence>
<sequence>MTLPAVLAPVFAQALLTFVLLFWMGGVRTKAVRAKAVEVRPGSQRNYGWPAKAQQVSDAYHNQFELPVLFFALVPLVIITRKADFLFVLLAWVFVVLRWLHAFEHTSKNRLRIRFGLFAAGAIVLLIMWAVFAVRILLAAEI</sequence>
<dbReference type="OrthoDB" id="5516290at2"/>
<feature type="transmembrane region" description="Helical" evidence="5">
    <location>
        <begin position="115"/>
        <end position="138"/>
    </location>
</feature>
<organism evidence="6 7">
    <name type="scientific">Hansschlegelia quercus</name>
    <dbReference type="NCBI Taxonomy" id="2528245"/>
    <lineage>
        <taxon>Bacteria</taxon>
        <taxon>Pseudomonadati</taxon>
        <taxon>Pseudomonadota</taxon>
        <taxon>Alphaproteobacteria</taxon>
        <taxon>Hyphomicrobiales</taxon>
        <taxon>Methylopilaceae</taxon>
        <taxon>Hansschlegelia</taxon>
    </lineage>
</organism>
<comment type="caution">
    <text evidence="6">The sequence shown here is derived from an EMBL/GenBank/DDBJ whole genome shotgun (WGS) entry which is preliminary data.</text>
</comment>
<accession>A0A4Q9GJ05</accession>
<evidence type="ECO:0000256" key="5">
    <source>
        <dbReference type="SAM" id="Phobius"/>
    </source>
</evidence>
<dbReference type="SUPFAM" id="SSF161084">
    <property type="entry name" value="MAPEG domain-like"/>
    <property type="match status" value="1"/>
</dbReference>
<keyword evidence="2 5" id="KW-0812">Transmembrane</keyword>
<comment type="subcellular location">
    <subcellularLocation>
        <location evidence="1">Membrane</location>
    </subcellularLocation>
</comment>
<reference evidence="6 7" key="1">
    <citation type="submission" date="2019-02" db="EMBL/GenBank/DDBJ databases">
        <title>Hansschlegelia quercus sp. nov., a novel methylotrophic bacterium from buds of oak (Quercus robur L.).</title>
        <authorList>
            <person name="Agafonova N.V."/>
            <person name="Kaparullina E.N."/>
            <person name="Grouzdev D.S."/>
            <person name="Doronina N.V."/>
        </authorList>
    </citation>
    <scope>NUCLEOTIDE SEQUENCE [LARGE SCALE GENOMIC DNA]</scope>
    <source>
        <strain evidence="6 7">Dub</strain>
    </source>
</reference>
<keyword evidence="4 5" id="KW-0472">Membrane</keyword>
<name>A0A4Q9GJ05_9HYPH</name>
<gene>
    <name evidence="6" type="ORF">EYR15_05020</name>
</gene>
<protein>
    <submittedName>
        <fullName evidence="6">MAPEG family protein</fullName>
    </submittedName>
</protein>
<evidence type="ECO:0000256" key="2">
    <source>
        <dbReference type="ARBA" id="ARBA00022692"/>
    </source>
</evidence>
<evidence type="ECO:0000313" key="6">
    <source>
        <dbReference type="EMBL" id="TBN54213.1"/>
    </source>
</evidence>
<dbReference type="RefSeq" id="WP_131001806.1">
    <property type="nucleotide sequence ID" value="NZ_JBHSZR010000005.1"/>
</dbReference>
<evidence type="ECO:0000313" key="7">
    <source>
        <dbReference type="Proteomes" id="UP000291613"/>
    </source>
</evidence>
<feature type="transmembrane region" description="Helical" evidence="5">
    <location>
        <begin position="85"/>
        <end position="103"/>
    </location>
</feature>
<dbReference type="Proteomes" id="UP000291613">
    <property type="component" value="Unassembled WGS sequence"/>
</dbReference>
<dbReference type="Pfam" id="PF01124">
    <property type="entry name" value="MAPEG"/>
    <property type="match status" value="1"/>
</dbReference>
<keyword evidence="7" id="KW-1185">Reference proteome</keyword>
<proteinExistence type="predicted"/>
<keyword evidence="3 5" id="KW-1133">Transmembrane helix</keyword>
<dbReference type="InterPro" id="IPR001129">
    <property type="entry name" value="Membr-assoc_MAPEG"/>
</dbReference>
<evidence type="ECO:0000256" key="4">
    <source>
        <dbReference type="ARBA" id="ARBA00023136"/>
    </source>
</evidence>